<dbReference type="PANTHER" id="PTHR10736:SF0">
    <property type="entry name" value="BESTROPHIN HOMOLOG"/>
    <property type="match status" value="1"/>
</dbReference>
<sequence>DESMPVHGLLPPSIFSLNYISASSLQRIAASQPARLQSTAALGDVLLQQVPQLGILQPQRVCLVQQAGTALQHAAVLLHASQQGVPQRLLVLIYQAAVAGPGELLAAALALVLALLVAALQLLQFVTAAKSPSNPVGVNQGHARPVLGRHDASNLFGRLFAGTRLGASATYGALFLLRLVLLVDGAAILQEGSILSISSSEVMPRAENTASSCIRLRSSFSNGASRVFNFFSIRNPASSQTNSSTERTMDGLSSRAARLRASSTEPSCSRPGASPPSRLSMSRTTCATGTLLARSEALTTGPTLSRKEQSGSVQGMPSCCSCRTRSASSSRSASFFASSSFISQMSWNFLPSAPRRFFAFFIRSRNCSVTRLFKVKMEANELLVLLLEVLLLLAQLHSQVVQRVLQPGDPSLLQRFGLRVILFALLQHLKIVLELLQVQLKRSLHHLHLLLQPLDVLLESDLQLVELLGVLGSQGAQLILEVVNAELPGLKVLVLPVHNLLHQRLPIRRLSLHRVLPLLNESLFNLQQLLLVGSSHGSHLLFHSLHQQVDFFRLFLQLFHSTRLVILDAARVLSGVASNADVGEKLVAVAQQLRVALPAGLNLLQALAELLDLHALLLYLIMTYSYSFRVTTVRLFGLARLLTIWRASVYKLVFLELLIYCLLYATGSCVYRFALSQTQKKLFEKVVVYCGTLENVLPLTFVLGFYVSVVVQRWWSQFMNIPWPDRMMAYISALIPGLDEATVTLRRTLIRYLLLSEVLLLMAYWLPTHWCAILLGRARREKKIKDNFSLTVLLNELSTYKSCLGTVFSFDWISLPLVYTQLAVLVDVSDDLLVDRLETVRQTGGRWVGTDNRRVLHAGQVLGKPVQTSTRGFSTRGFSTRGASTRGASTRGFSTRGASTRGSTRGASTRGASTRAPAPGAPAPGAPAPGAPAPGTRASTRGQPGASQGASTRGASASPGL</sequence>
<dbReference type="Pfam" id="PF01062">
    <property type="entry name" value="Bestrophin"/>
    <property type="match status" value="2"/>
</dbReference>
<dbReference type="WBParaSite" id="maker-uti_cns_0045691-snap-gene-0.2-mRNA-1">
    <property type="protein sequence ID" value="maker-uti_cns_0045691-snap-gene-0.2-mRNA-1"/>
    <property type="gene ID" value="maker-uti_cns_0045691-snap-gene-0.2"/>
</dbReference>
<feature type="transmembrane region" description="Helical" evidence="7">
    <location>
        <begin position="752"/>
        <end position="775"/>
    </location>
</feature>
<dbReference type="GO" id="GO:0016020">
    <property type="term" value="C:membrane"/>
    <property type="evidence" value="ECO:0007669"/>
    <property type="project" value="UniProtKB-SubCell"/>
</dbReference>
<comment type="similarity">
    <text evidence="5">Belongs to the anion channel-forming bestrophin (TC 1.A.46) family. Calcium-sensitive chloride channel subfamily.</text>
</comment>
<evidence type="ECO:0000313" key="8">
    <source>
        <dbReference type="Proteomes" id="UP000095280"/>
    </source>
</evidence>
<name>A0A1I8J3Q5_9PLAT</name>
<dbReference type="Proteomes" id="UP000095280">
    <property type="component" value="Unplaced"/>
</dbReference>
<proteinExistence type="inferred from homology"/>
<feature type="compositionally biased region" description="Low complexity" evidence="6">
    <location>
        <begin position="252"/>
        <end position="263"/>
    </location>
</feature>
<organism evidence="8 9">
    <name type="scientific">Macrostomum lignano</name>
    <dbReference type="NCBI Taxonomy" id="282301"/>
    <lineage>
        <taxon>Eukaryota</taxon>
        <taxon>Metazoa</taxon>
        <taxon>Spiralia</taxon>
        <taxon>Lophotrochozoa</taxon>
        <taxon>Platyhelminthes</taxon>
        <taxon>Rhabditophora</taxon>
        <taxon>Macrostomorpha</taxon>
        <taxon>Macrostomida</taxon>
        <taxon>Macrostomidae</taxon>
        <taxon>Macrostomum</taxon>
    </lineage>
</organism>
<accession>A0A1I8J3Q5</accession>
<dbReference type="AlphaFoldDB" id="A0A1I8J3Q5"/>
<feature type="transmembrane region" description="Helical" evidence="7">
    <location>
        <begin position="610"/>
        <end position="628"/>
    </location>
</feature>
<evidence type="ECO:0000256" key="6">
    <source>
        <dbReference type="SAM" id="MobiDB-lite"/>
    </source>
</evidence>
<feature type="region of interest" description="Disordered" evidence="6">
    <location>
        <begin position="237"/>
        <end position="282"/>
    </location>
</feature>
<evidence type="ECO:0000313" key="9">
    <source>
        <dbReference type="WBParaSite" id="maker-uti_cns_0045691-snap-gene-0.2-mRNA-1"/>
    </source>
</evidence>
<feature type="region of interest" description="Disordered" evidence="6">
    <location>
        <begin position="859"/>
        <end position="961"/>
    </location>
</feature>
<feature type="compositionally biased region" description="Polar residues" evidence="6">
    <location>
        <begin position="866"/>
        <end position="912"/>
    </location>
</feature>
<dbReference type="GO" id="GO:0005254">
    <property type="term" value="F:chloride channel activity"/>
    <property type="evidence" value="ECO:0007669"/>
    <property type="project" value="InterPro"/>
</dbReference>
<keyword evidence="8" id="KW-1185">Reference proteome</keyword>
<keyword evidence="3 7" id="KW-1133">Transmembrane helix</keyword>
<comment type="subcellular location">
    <subcellularLocation>
        <location evidence="1">Membrane</location>
    </subcellularLocation>
</comment>
<dbReference type="InterPro" id="IPR000615">
    <property type="entry name" value="Bestrophin"/>
</dbReference>
<feature type="compositionally biased region" description="Polar residues" evidence="6">
    <location>
        <begin position="237"/>
        <end position="246"/>
    </location>
</feature>
<evidence type="ECO:0000256" key="7">
    <source>
        <dbReference type="SAM" id="Phobius"/>
    </source>
</evidence>
<feature type="transmembrane region" description="Helical" evidence="7">
    <location>
        <begin position="648"/>
        <end position="674"/>
    </location>
</feature>
<keyword evidence="4 7" id="KW-0472">Membrane</keyword>
<feature type="compositionally biased region" description="Polar residues" evidence="6">
    <location>
        <begin position="937"/>
        <end position="955"/>
    </location>
</feature>
<feature type="transmembrane region" description="Helical" evidence="7">
    <location>
        <begin position="686"/>
        <end position="709"/>
    </location>
</feature>
<protein>
    <submittedName>
        <fullName evidence="9">Piezo_RRas_bdg domain-containing protein</fullName>
    </submittedName>
</protein>
<evidence type="ECO:0000256" key="2">
    <source>
        <dbReference type="ARBA" id="ARBA00022692"/>
    </source>
</evidence>
<evidence type="ECO:0000256" key="1">
    <source>
        <dbReference type="ARBA" id="ARBA00004370"/>
    </source>
</evidence>
<reference evidence="9" key="1">
    <citation type="submission" date="2016-11" db="UniProtKB">
        <authorList>
            <consortium name="WormBaseParasite"/>
        </authorList>
    </citation>
    <scope>IDENTIFICATION</scope>
</reference>
<evidence type="ECO:0000256" key="4">
    <source>
        <dbReference type="ARBA" id="ARBA00023136"/>
    </source>
</evidence>
<dbReference type="PANTHER" id="PTHR10736">
    <property type="entry name" value="BESTROPHIN"/>
    <property type="match status" value="1"/>
</dbReference>
<evidence type="ECO:0000256" key="5">
    <source>
        <dbReference type="ARBA" id="ARBA00034769"/>
    </source>
</evidence>
<keyword evidence="2 7" id="KW-0812">Transmembrane</keyword>
<evidence type="ECO:0000256" key="3">
    <source>
        <dbReference type="ARBA" id="ARBA00022989"/>
    </source>
</evidence>
<feature type="compositionally biased region" description="Pro residues" evidence="6">
    <location>
        <begin position="919"/>
        <end position="932"/>
    </location>
</feature>
<dbReference type="InterPro" id="IPR021134">
    <property type="entry name" value="Bestrophin-like"/>
</dbReference>